<evidence type="ECO:0000256" key="3">
    <source>
        <dbReference type="ARBA" id="ARBA00012944"/>
    </source>
</evidence>
<keyword evidence="9 17" id="KW-1278">Translocase</keyword>
<keyword evidence="11 17" id="KW-1133">Transmembrane helix</keyword>
<evidence type="ECO:0000256" key="15">
    <source>
        <dbReference type="ARBA" id="ARBA00023136"/>
    </source>
</evidence>
<reference evidence="19" key="1">
    <citation type="journal article" date="2018" name="Mol. Phylogenet. Evol.">
        <title>Phylogeny, evolution and mitochondrial gene order rearrangement in scale worms (Aphroditiformia, Annelida).</title>
        <authorList>
            <person name="Zhang Y."/>
            <person name="Sun J."/>
            <person name="Rouse G.W."/>
            <person name="Wiklund H."/>
            <person name="Pleijel F."/>
            <person name="Watanabe H.K."/>
            <person name="Chen C."/>
            <person name="Qian P.-Y."/>
            <person name="Qiu J.-W."/>
        </authorList>
    </citation>
    <scope>NUCLEOTIDE SEQUENCE</scope>
</reference>
<feature type="domain" description="NADH:quinone oxidoreductase/Mrp antiporter transmembrane" evidence="18">
    <location>
        <begin position="25"/>
        <end position="284"/>
    </location>
</feature>
<feature type="transmembrane region" description="Helical" evidence="17">
    <location>
        <begin position="84"/>
        <end position="103"/>
    </location>
</feature>
<keyword evidence="13 17" id="KW-0830">Ubiquinone</keyword>
<feature type="transmembrane region" description="Helical" evidence="17">
    <location>
        <begin position="311"/>
        <end position="334"/>
    </location>
</feature>
<name>A0A343W690_9ANNE</name>
<accession>A0A343W690</accession>
<sequence length="335" mass="36488">MSSLPYLSLFSFTLILGSLLALSGNHWIFIWMGLEVNLMSFIPLLTSSHMNQEAEAAMKYFLAQALGSGLLLLGALSFSTQSQLTLPFIFSPLLITFGLLIKLGLPPCHFWFPSVMGSISWPLCIALATWQKLIPLLLLLYTFSAHLLPLICFIVMFSSLIGGLGGLNQTQLRPLLAFSSIGHMSWMLAASTVSYSAGLMYYLIYVLITIPLMLMLWINSTPLTSSLNSLSFKSKSALAGLMILVLSLGGVPPFTGFFPKWVIMESLASTSPFLVTIILLGSMINLYYYLNLMFISSIKASSPDTLLSSPSTSFSFMPLLAGGSLGLGPVLFMII</sequence>
<keyword evidence="12 17" id="KW-0520">NAD</keyword>
<feature type="transmembrane region" description="Helical" evidence="17">
    <location>
        <begin position="5"/>
        <end position="22"/>
    </location>
</feature>
<dbReference type="Pfam" id="PF00361">
    <property type="entry name" value="Proton_antipo_M"/>
    <property type="match status" value="1"/>
</dbReference>
<evidence type="ECO:0000256" key="4">
    <source>
        <dbReference type="ARBA" id="ARBA00021008"/>
    </source>
</evidence>
<dbReference type="AlphaFoldDB" id="A0A343W690"/>
<geneLocation type="mitochondrion" evidence="19"/>
<dbReference type="PANTHER" id="PTHR46552:SF1">
    <property type="entry name" value="NADH-UBIQUINONE OXIDOREDUCTASE CHAIN 2"/>
    <property type="match status" value="1"/>
</dbReference>
<evidence type="ECO:0000256" key="8">
    <source>
        <dbReference type="ARBA" id="ARBA00022792"/>
    </source>
</evidence>
<keyword evidence="7 17" id="KW-0812">Transmembrane</keyword>
<keyword evidence="5" id="KW-0813">Transport</keyword>
<evidence type="ECO:0000256" key="10">
    <source>
        <dbReference type="ARBA" id="ARBA00022982"/>
    </source>
</evidence>
<feature type="transmembrane region" description="Helical" evidence="17">
    <location>
        <begin position="175"/>
        <end position="193"/>
    </location>
</feature>
<evidence type="ECO:0000256" key="9">
    <source>
        <dbReference type="ARBA" id="ARBA00022967"/>
    </source>
</evidence>
<evidence type="ECO:0000256" key="2">
    <source>
        <dbReference type="ARBA" id="ARBA00007012"/>
    </source>
</evidence>
<comment type="catalytic activity">
    <reaction evidence="16 17">
        <text>a ubiquinone + NADH + 5 H(+)(in) = a ubiquinol + NAD(+) + 4 H(+)(out)</text>
        <dbReference type="Rhea" id="RHEA:29091"/>
        <dbReference type="Rhea" id="RHEA-COMP:9565"/>
        <dbReference type="Rhea" id="RHEA-COMP:9566"/>
        <dbReference type="ChEBI" id="CHEBI:15378"/>
        <dbReference type="ChEBI" id="CHEBI:16389"/>
        <dbReference type="ChEBI" id="CHEBI:17976"/>
        <dbReference type="ChEBI" id="CHEBI:57540"/>
        <dbReference type="ChEBI" id="CHEBI:57945"/>
        <dbReference type="EC" id="7.1.1.2"/>
    </reaction>
</comment>
<dbReference type="PRINTS" id="PR01436">
    <property type="entry name" value="NADHDHGNASE2"/>
</dbReference>
<dbReference type="InterPro" id="IPR003917">
    <property type="entry name" value="NADH_UbQ_OxRdtase_chain2"/>
</dbReference>
<feature type="transmembrane region" description="Helical" evidence="17">
    <location>
        <begin position="270"/>
        <end position="290"/>
    </location>
</feature>
<proteinExistence type="inferred from homology"/>
<keyword evidence="15 17" id="KW-0472">Membrane</keyword>
<gene>
    <name evidence="19" type="primary">ND2</name>
</gene>
<keyword evidence="10 17" id="KW-0249">Electron transport</keyword>
<dbReference type="GO" id="GO:0006120">
    <property type="term" value="P:mitochondrial electron transport, NADH to ubiquinone"/>
    <property type="evidence" value="ECO:0007669"/>
    <property type="project" value="InterPro"/>
</dbReference>
<dbReference type="EC" id="7.1.1.2" evidence="3 17"/>
<dbReference type="InterPro" id="IPR001750">
    <property type="entry name" value="ND/Mrp_TM"/>
</dbReference>
<protein>
    <recommendedName>
        <fullName evidence="4 17">NADH-ubiquinone oxidoreductase chain 2</fullName>
        <ecNumber evidence="3 17">7.1.1.2</ecNumber>
    </recommendedName>
</protein>
<dbReference type="EMBL" id="KY753829">
    <property type="protein sequence ID" value="AVW86112.1"/>
    <property type="molecule type" value="Genomic_DNA"/>
</dbReference>
<evidence type="ECO:0000256" key="1">
    <source>
        <dbReference type="ARBA" id="ARBA00004448"/>
    </source>
</evidence>
<evidence type="ECO:0000256" key="7">
    <source>
        <dbReference type="ARBA" id="ARBA00022692"/>
    </source>
</evidence>
<organism evidence="19">
    <name type="scientific">Melaenis sp. YZ-2018</name>
    <dbReference type="NCBI Taxonomy" id="2153335"/>
    <lineage>
        <taxon>Eukaryota</taxon>
        <taxon>Metazoa</taxon>
        <taxon>Spiralia</taxon>
        <taxon>Lophotrochozoa</taxon>
        <taxon>Annelida</taxon>
        <taxon>Polychaeta</taxon>
        <taxon>Errantia</taxon>
        <taxon>Phyllodocida</taxon>
        <taxon>Polynoidae</taxon>
        <taxon>Melaenis</taxon>
    </lineage>
</organism>
<evidence type="ECO:0000256" key="6">
    <source>
        <dbReference type="ARBA" id="ARBA00022660"/>
    </source>
</evidence>
<dbReference type="PANTHER" id="PTHR46552">
    <property type="entry name" value="NADH-UBIQUINONE OXIDOREDUCTASE CHAIN 2"/>
    <property type="match status" value="1"/>
</dbReference>
<comment type="subcellular location">
    <subcellularLocation>
        <location evidence="1 17">Mitochondrion inner membrane</location>
        <topology evidence="1 17">Multi-pass membrane protein</topology>
    </subcellularLocation>
</comment>
<evidence type="ECO:0000256" key="14">
    <source>
        <dbReference type="ARBA" id="ARBA00023128"/>
    </source>
</evidence>
<keyword evidence="8 17" id="KW-0999">Mitochondrion inner membrane</keyword>
<dbReference type="GO" id="GO:0005743">
    <property type="term" value="C:mitochondrial inner membrane"/>
    <property type="evidence" value="ECO:0007669"/>
    <property type="project" value="UniProtKB-SubCell"/>
</dbReference>
<evidence type="ECO:0000256" key="17">
    <source>
        <dbReference type="RuleBase" id="RU003403"/>
    </source>
</evidence>
<evidence type="ECO:0000256" key="11">
    <source>
        <dbReference type="ARBA" id="ARBA00022989"/>
    </source>
</evidence>
<feature type="transmembrane region" description="Helical" evidence="17">
    <location>
        <begin position="199"/>
        <end position="218"/>
    </location>
</feature>
<feature type="transmembrane region" description="Helical" evidence="17">
    <location>
        <begin position="110"/>
        <end position="130"/>
    </location>
</feature>
<dbReference type="GO" id="GO:0008137">
    <property type="term" value="F:NADH dehydrogenase (ubiquinone) activity"/>
    <property type="evidence" value="ECO:0007669"/>
    <property type="project" value="UniProtKB-EC"/>
</dbReference>
<evidence type="ECO:0000256" key="5">
    <source>
        <dbReference type="ARBA" id="ARBA00022448"/>
    </source>
</evidence>
<keyword evidence="14 17" id="KW-0496">Mitochondrion</keyword>
<keyword evidence="6 17" id="KW-0679">Respiratory chain</keyword>
<dbReference type="InterPro" id="IPR050175">
    <property type="entry name" value="Complex_I_Subunit_2"/>
</dbReference>
<comment type="similarity">
    <text evidence="2 17">Belongs to the complex I subunit 2 family.</text>
</comment>
<feature type="transmembrane region" description="Helical" evidence="17">
    <location>
        <begin position="136"/>
        <end position="163"/>
    </location>
</feature>
<evidence type="ECO:0000259" key="18">
    <source>
        <dbReference type="Pfam" id="PF00361"/>
    </source>
</evidence>
<evidence type="ECO:0000256" key="16">
    <source>
        <dbReference type="ARBA" id="ARBA00049551"/>
    </source>
</evidence>
<evidence type="ECO:0000313" key="19">
    <source>
        <dbReference type="EMBL" id="AVW86112.1"/>
    </source>
</evidence>
<evidence type="ECO:0000256" key="12">
    <source>
        <dbReference type="ARBA" id="ARBA00023027"/>
    </source>
</evidence>
<comment type="function">
    <text evidence="17">Core subunit of the mitochondrial membrane respiratory chain NADH dehydrogenase (Complex I) which catalyzes electron transfer from NADH through the respiratory chain, using ubiquinone as an electron acceptor. Essential for the catalytic activity and assembly of complex I.</text>
</comment>
<evidence type="ECO:0000256" key="13">
    <source>
        <dbReference type="ARBA" id="ARBA00023075"/>
    </source>
</evidence>
<feature type="transmembrane region" description="Helical" evidence="17">
    <location>
        <begin position="238"/>
        <end position="258"/>
    </location>
</feature>